<dbReference type="Gene3D" id="1.20.1640.10">
    <property type="entry name" value="Multidrug efflux transporter AcrB transmembrane domain"/>
    <property type="match status" value="2"/>
</dbReference>
<dbReference type="SUPFAM" id="SSF82714">
    <property type="entry name" value="Multidrug efflux transporter AcrB TolC docking domain, DN and DC subdomains"/>
    <property type="match status" value="2"/>
</dbReference>
<keyword evidence="1" id="KW-0812">Transmembrane</keyword>
<dbReference type="Gene3D" id="3.30.70.1320">
    <property type="entry name" value="Multidrug efflux transporter AcrB pore domain like"/>
    <property type="match status" value="1"/>
</dbReference>
<feature type="transmembrane region" description="Helical" evidence="1">
    <location>
        <begin position="927"/>
        <end position="946"/>
    </location>
</feature>
<keyword evidence="1" id="KW-1133">Transmembrane helix</keyword>
<feature type="transmembrane region" description="Helical" evidence="1">
    <location>
        <begin position="979"/>
        <end position="1004"/>
    </location>
</feature>
<keyword evidence="1" id="KW-0472">Membrane</keyword>
<feature type="transmembrane region" description="Helical" evidence="1">
    <location>
        <begin position="482"/>
        <end position="504"/>
    </location>
</feature>
<feature type="transmembrane region" description="Helical" evidence="1">
    <location>
        <begin position="1025"/>
        <end position="1044"/>
    </location>
</feature>
<dbReference type="Pfam" id="PF00873">
    <property type="entry name" value="ACR_tran"/>
    <property type="match status" value="1"/>
</dbReference>
<name>A0A9W6NH93_9PSED</name>
<dbReference type="GO" id="GO:0042910">
    <property type="term" value="F:xenobiotic transmembrane transporter activity"/>
    <property type="evidence" value="ECO:0007669"/>
    <property type="project" value="TreeGrafter"/>
</dbReference>
<evidence type="ECO:0000313" key="3">
    <source>
        <dbReference type="Proteomes" id="UP001143328"/>
    </source>
</evidence>
<feature type="transmembrane region" description="Helical" evidence="1">
    <location>
        <begin position="408"/>
        <end position="431"/>
    </location>
</feature>
<feature type="transmembrane region" description="Helical" evidence="1">
    <location>
        <begin position="458"/>
        <end position="476"/>
    </location>
</feature>
<dbReference type="InterPro" id="IPR001036">
    <property type="entry name" value="Acrflvin-R"/>
</dbReference>
<reference evidence="2" key="1">
    <citation type="journal article" date="2014" name="Int. J. Syst. Evol. Microbiol.">
        <title>Complete genome sequence of Corynebacterium casei LMG S-19264T (=DSM 44701T), isolated from a smear-ripened cheese.</title>
        <authorList>
            <consortium name="US DOE Joint Genome Institute (JGI-PGF)"/>
            <person name="Walter F."/>
            <person name="Albersmeier A."/>
            <person name="Kalinowski J."/>
            <person name="Ruckert C."/>
        </authorList>
    </citation>
    <scope>NUCLEOTIDE SEQUENCE</scope>
    <source>
        <strain evidence="2">VKM B-2935</strain>
    </source>
</reference>
<dbReference type="SUPFAM" id="SSF82693">
    <property type="entry name" value="Multidrug efflux transporter AcrB pore domain, PN1, PN2, PC1 and PC2 subdomains"/>
    <property type="match status" value="3"/>
</dbReference>
<dbReference type="InterPro" id="IPR027463">
    <property type="entry name" value="AcrB_DN_DC_subdom"/>
</dbReference>
<dbReference type="RefSeq" id="WP_271197047.1">
    <property type="nucleotide sequence ID" value="NZ_BSFN01000014.1"/>
</dbReference>
<feature type="transmembrane region" description="Helical" evidence="1">
    <location>
        <begin position="953"/>
        <end position="973"/>
    </location>
</feature>
<dbReference type="PANTHER" id="PTHR32063:SF16">
    <property type="entry name" value="CATION EFFLUX SYSTEM (ACRB_ACRD_ACRF FAMILY)"/>
    <property type="match status" value="1"/>
</dbReference>
<dbReference type="EMBL" id="BSFN01000014">
    <property type="protein sequence ID" value="GLK90883.1"/>
    <property type="molecule type" value="Genomic_DNA"/>
</dbReference>
<proteinExistence type="predicted"/>
<feature type="transmembrane region" description="Helical" evidence="1">
    <location>
        <begin position="550"/>
        <end position="568"/>
    </location>
</feature>
<dbReference type="SUPFAM" id="SSF82866">
    <property type="entry name" value="Multidrug efflux transporter AcrB transmembrane domain"/>
    <property type="match status" value="2"/>
</dbReference>
<keyword evidence="3" id="KW-1185">Reference proteome</keyword>
<organism evidence="2 3">
    <name type="scientific">Pseudomonas turukhanskensis</name>
    <dbReference type="NCBI Taxonomy" id="1806536"/>
    <lineage>
        <taxon>Bacteria</taxon>
        <taxon>Pseudomonadati</taxon>
        <taxon>Pseudomonadota</taxon>
        <taxon>Gammaproteobacteria</taxon>
        <taxon>Pseudomonadales</taxon>
        <taxon>Pseudomonadaceae</taxon>
        <taxon>Pseudomonas</taxon>
    </lineage>
</organism>
<feature type="transmembrane region" description="Helical" evidence="1">
    <location>
        <begin position="1050"/>
        <end position="1075"/>
    </location>
</feature>
<evidence type="ECO:0000256" key="1">
    <source>
        <dbReference type="SAM" id="Phobius"/>
    </source>
</evidence>
<dbReference type="Proteomes" id="UP001143328">
    <property type="component" value="Unassembled WGS sequence"/>
</dbReference>
<dbReference type="Gene3D" id="3.30.70.1440">
    <property type="entry name" value="Multidrug efflux transporter AcrB pore domain"/>
    <property type="match status" value="1"/>
</dbReference>
<reference evidence="2" key="2">
    <citation type="submission" date="2023-01" db="EMBL/GenBank/DDBJ databases">
        <authorList>
            <person name="Sun Q."/>
            <person name="Evtushenko L."/>
        </authorList>
    </citation>
    <scope>NUCLEOTIDE SEQUENCE</scope>
    <source>
        <strain evidence="2">VKM B-2935</strain>
    </source>
</reference>
<dbReference type="Gene3D" id="3.30.70.1430">
    <property type="entry name" value="Multidrug efflux transporter AcrB pore domain"/>
    <property type="match status" value="2"/>
</dbReference>
<dbReference type="PANTHER" id="PTHR32063">
    <property type="match status" value="1"/>
</dbReference>
<gene>
    <name evidence="2" type="ORF">GCM10017655_39470</name>
</gene>
<dbReference type="GO" id="GO:0005886">
    <property type="term" value="C:plasma membrane"/>
    <property type="evidence" value="ECO:0007669"/>
    <property type="project" value="TreeGrafter"/>
</dbReference>
<feature type="transmembrane region" description="Helical" evidence="1">
    <location>
        <begin position="381"/>
        <end position="402"/>
    </location>
</feature>
<evidence type="ECO:0000313" key="2">
    <source>
        <dbReference type="EMBL" id="GLK90883.1"/>
    </source>
</evidence>
<dbReference type="PRINTS" id="PR00702">
    <property type="entry name" value="ACRIFLAVINRP"/>
</dbReference>
<dbReference type="Gene3D" id="3.30.2090.10">
    <property type="entry name" value="Multidrug efflux transporter AcrB TolC docking domain, DN and DC subdomains"/>
    <property type="match status" value="2"/>
</dbReference>
<protein>
    <submittedName>
        <fullName evidence="2">Multidrug transporter AcrB</fullName>
    </submittedName>
</protein>
<accession>A0A9W6NH93</accession>
<dbReference type="AlphaFoldDB" id="A0A9W6NH93"/>
<feature type="transmembrane region" description="Helical" evidence="1">
    <location>
        <begin position="351"/>
        <end position="374"/>
    </location>
</feature>
<comment type="caution">
    <text evidence="2">The sequence shown here is derived from an EMBL/GenBank/DDBJ whole genome shotgun (WGS) entry which is preliminary data.</text>
</comment>
<feature type="transmembrane region" description="Helical" evidence="1">
    <location>
        <begin position="21"/>
        <end position="39"/>
    </location>
</feature>
<sequence length="1089" mass="118891">MSQRKVNIAGHLAEIFVTSKLTLLFMLACAVLGMLAILLTPREENPQIIVPGAQVRVLLPGASAVEVEQLVIRPLEDIVKQVPGVDHTFATSMNSVGFLTVQFEVGQDKEKSLVKLYDRILSQRDRLPADASAPLIVSVDVDDVPIVTVTLASQTYDDYALKRLADRLLDGLRSLESVSATYIKGGRDREVRVELEPDSLEAFAVTVDQVRAFLTTANVSAPLGSVVQQGHNRSVFLDGYLTSEDDLKQLIVGSHAGRPIYLDDVAVIVDGPAEERTQLSRFTFGPADPRFGKSSDPEMPAVALAVAKKPGTNAVVVADEVLARIERMRQQFIPAGVELVVTRNDGQKADAAVNVLIEHLGIAVFSVFLVMVLFLGLKEALIVGLSVPLILGLTLGVNYLFGPTINRLTLFALILSLGLLVDAAIVVIENIHRRYAHLGRRDKRAVTVQATNEIGSPTNLATIAVMLVFISLMMVTGMLGQYFYPIAFTVPVAMLASLLVAYTITPWAANRWLQPGEGHDLEDHNSKDRLHRFYHALMTPLIDRPRLRRGVLLGVATAILLSLLQPAWQFMRPAGISGAQSWLGVEMAMLPKDNKNTFNIALAMPESSPLETTDRVVREIGAVLRQNTFILNYQSWLGEAGVVDFNGLLRGTGNKTGPHIAEIRVNLIDKTRRSTTSIEIVRDLRQSLLAIQSRYPGSVIQLLEDSPGPPVRAMVMAEIYGSDLAQLRAIGKQVEEAFRATYDMVEVNDSEPDDVPEYRLVVDREKAALSGVTTAEVAIALRRLLDGEELGRVHIAGEKNAVPIRLKIPRRHQIDPALLSRIHLAGREGKSVPLSGLVRIESTLTERPIQHKDGERVLYVGGELVSTAPVFAVLDLDRRLDGLLLANDERLGTGNLRLTPAVPDTIDGYHLLWDGEIRMTLDTYRDMLGALGLALTLIYLMLVAYYQSFAIPLVAMAAIPLGLVGIFPGHWLMGQSFTATSLIGVIALAGVVVRNSLLIIDFVLDYRHQGMSLRKAILEAGAVRLRPILLTALAIIFGSMIMLSDPVFGGLAISLIFGTLSATILTLIVVPILLYRLLRPHSPSESATV</sequence>